<evidence type="ECO:0000256" key="1">
    <source>
        <dbReference type="ARBA" id="ARBA00000085"/>
    </source>
</evidence>
<dbReference type="EMBL" id="LMTR01000004">
    <property type="protein sequence ID" value="KWT72797.1"/>
    <property type="molecule type" value="Genomic_DNA"/>
</dbReference>
<dbReference type="Gene3D" id="1.20.120.620">
    <property type="entry name" value="Backbone structure of the membrane domain of e. Coli histidine kinase receptor kdpd"/>
    <property type="match status" value="1"/>
</dbReference>
<evidence type="ECO:0000256" key="12">
    <source>
        <dbReference type="ARBA" id="ARBA00023136"/>
    </source>
</evidence>
<dbReference type="EC" id="2.7.13.3" evidence="3"/>
<evidence type="ECO:0000313" key="15">
    <source>
        <dbReference type="EMBL" id="KWT72797.1"/>
    </source>
</evidence>
<dbReference type="InterPro" id="IPR036890">
    <property type="entry name" value="HATPase_C_sf"/>
</dbReference>
<evidence type="ECO:0000256" key="11">
    <source>
        <dbReference type="ARBA" id="ARBA00023012"/>
    </source>
</evidence>
<dbReference type="PANTHER" id="PTHR41523">
    <property type="entry name" value="TWO-COMPONENT SYSTEM SENSOR PROTEIN"/>
    <property type="match status" value="1"/>
</dbReference>
<keyword evidence="12 13" id="KW-0472">Membrane</keyword>
<feature type="transmembrane region" description="Helical" evidence="13">
    <location>
        <begin position="59"/>
        <end position="76"/>
    </location>
</feature>
<dbReference type="PATRIC" id="fig|121290.4.peg.838"/>
<keyword evidence="4" id="KW-0597">Phosphoprotein</keyword>
<evidence type="ECO:0000256" key="7">
    <source>
        <dbReference type="ARBA" id="ARBA00022741"/>
    </source>
</evidence>
<dbReference type="GO" id="GO:0005524">
    <property type="term" value="F:ATP binding"/>
    <property type="evidence" value="ECO:0007669"/>
    <property type="project" value="UniProtKB-KW"/>
</dbReference>
<accession>A0A109BRC0</accession>
<comment type="catalytic activity">
    <reaction evidence="1">
        <text>ATP + protein L-histidine = ADP + protein N-phospho-L-histidine.</text>
        <dbReference type="EC" id="2.7.13.3"/>
    </reaction>
</comment>
<keyword evidence="16" id="KW-1185">Reference proteome</keyword>
<dbReference type="Proteomes" id="UP000059074">
    <property type="component" value="Unassembled WGS sequence"/>
</dbReference>
<keyword evidence="10 13" id="KW-1133">Transmembrane helix</keyword>
<evidence type="ECO:0000256" key="5">
    <source>
        <dbReference type="ARBA" id="ARBA00022679"/>
    </source>
</evidence>
<sequence>MRPPWSETVAAYASALGFVLIAALFRFGLAQIDPKILIFSTFYPALLASAIMYGRGPGIAAIVLSTVLGLITMQQQSSWLAEIDAARTINLALFLLSGGILVWIGSAYRNSQQKLTAEQERRALLLRELNHRNKNATTVVQSIVSQTLRADPETAAAINGRLGSLFATNDLLTRSETYSASLADILDEELRPFIGHAILLSGPPVPLGQKIAPSLALILHELITNAAKHGALSTPEGRLTVQWEAGDRLLTVHWSEHGGPNIVTAPESTGFGTKLIRGVTAALGGTIDKSWQPSGMKATLVVPYC</sequence>
<dbReference type="InterPro" id="IPR025201">
    <property type="entry name" value="KdpD_TM"/>
</dbReference>
<keyword evidence="8 15" id="KW-0418">Kinase</keyword>
<dbReference type="Gene3D" id="3.30.565.10">
    <property type="entry name" value="Histidine kinase-like ATPase, C-terminal domain"/>
    <property type="match status" value="1"/>
</dbReference>
<dbReference type="Pfam" id="PF07536">
    <property type="entry name" value="HWE_HK"/>
    <property type="match status" value="1"/>
</dbReference>
<name>A0A109BRC0_HYPSL</name>
<dbReference type="InterPro" id="IPR038318">
    <property type="entry name" value="KdpD_sf"/>
</dbReference>
<keyword evidence="9" id="KW-0067">ATP-binding</keyword>
<evidence type="ECO:0000256" key="3">
    <source>
        <dbReference type="ARBA" id="ARBA00012438"/>
    </source>
</evidence>
<protein>
    <recommendedName>
        <fullName evidence="3">histidine kinase</fullName>
        <ecNumber evidence="3">2.7.13.3</ecNumber>
    </recommendedName>
</protein>
<gene>
    <name evidence="15" type="ORF">APY04_0064</name>
</gene>
<evidence type="ECO:0000256" key="13">
    <source>
        <dbReference type="SAM" id="Phobius"/>
    </source>
</evidence>
<keyword evidence="11" id="KW-0902">Two-component regulatory system</keyword>
<evidence type="ECO:0000313" key="16">
    <source>
        <dbReference type="Proteomes" id="UP000059074"/>
    </source>
</evidence>
<evidence type="ECO:0000256" key="4">
    <source>
        <dbReference type="ARBA" id="ARBA00022553"/>
    </source>
</evidence>
<keyword evidence="7" id="KW-0547">Nucleotide-binding</keyword>
<dbReference type="RefSeq" id="WP_068458887.1">
    <property type="nucleotide sequence ID" value="NZ_LMTR01000004.1"/>
</dbReference>
<feature type="domain" description="Signal transduction histidine kinase HWE region" evidence="14">
    <location>
        <begin position="128"/>
        <end position="204"/>
    </location>
</feature>
<reference evidence="15 16" key="1">
    <citation type="submission" date="2015-10" db="EMBL/GenBank/DDBJ databases">
        <title>Transcriptomic analysis of a linuron degrading triple-species bacterial consortium.</title>
        <authorList>
            <person name="Albers P."/>
        </authorList>
    </citation>
    <scope>NUCLEOTIDE SEQUENCE [LARGE SCALE GENOMIC DNA]</scope>
    <source>
        <strain evidence="15 16">WDL6</strain>
    </source>
</reference>
<feature type="transmembrane region" description="Helical" evidence="13">
    <location>
        <begin position="88"/>
        <end position="108"/>
    </location>
</feature>
<dbReference type="PANTHER" id="PTHR41523:SF7">
    <property type="entry name" value="HISTIDINE KINASE"/>
    <property type="match status" value="1"/>
</dbReference>
<dbReference type="STRING" id="121290.APY04_0064"/>
<evidence type="ECO:0000256" key="10">
    <source>
        <dbReference type="ARBA" id="ARBA00022989"/>
    </source>
</evidence>
<feature type="transmembrane region" description="Helical" evidence="13">
    <location>
        <begin position="12"/>
        <end position="29"/>
    </location>
</feature>
<evidence type="ECO:0000256" key="2">
    <source>
        <dbReference type="ARBA" id="ARBA00004141"/>
    </source>
</evidence>
<comment type="subcellular location">
    <subcellularLocation>
        <location evidence="2">Membrane</location>
        <topology evidence="2">Multi-pass membrane protein</topology>
    </subcellularLocation>
</comment>
<evidence type="ECO:0000256" key="6">
    <source>
        <dbReference type="ARBA" id="ARBA00022692"/>
    </source>
</evidence>
<keyword evidence="6 13" id="KW-0812">Transmembrane</keyword>
<dbReference type="SMART" id="SM00911">
    <property type="entry name" value="HWE_HK"/>
    <property type="match status" value="1"/>
</dbReference>
<organism evidence="15 16">
    <name type="scientific">Hyphomicrobium sulfonivorans</name>
    <dbReference type="NCBI Taxonomy" id="121290"/>
    <lineage>
        <taxon>Bacteria</taxon>
        <taxon>Pseudomonadati</taxon>
        <taxon>Pseudomonadota</taxon>
        <taxon>Alphaproteobacteria</taxon>
        <taxon>Hyphomicrobiales</taxon>
        <taxon>Hyphomicrobiaceae</taxon>
        <taxon>Hyphomicrobium</taxon>
    </lineage>
</organism>
<dbReference type="SUPFAM" id="SSF55874">
    <property type="entry name" value="ATPase domain of HSP90 chaperone/DNA topoisomerase II/histidine kinase"/>
    <property type="match status" value="1"/>
</dbReference>
<evidence type="ECO:0000259" key="14">
    <source>
        <dbReference type="SMART" id="SM00911"/>
    </source>
</evidence>
<comment type="caution">
    <text evidence="15">The sequence shown here is derived from an EMBL/GenBank/DDBJ whole genome shotgun (WGS) entry which is preliminary data.</text>
</comment>
<dbReference type="Pfam" id="PF13493">
    <property type="entry name" value="DUF4118"/>
    <property type="match status" value="1"/>
</dbReference>
<dbReference type="AlphaFoldDB" id="A0A109BRC0"/>
<proteinExistence type="predicted"/>
<evidence type="ECO:0000256" key="9">
    <source>
        <dbReference type="ARBA" id="ARBA00022840"/>
    </source>
</evidence>
<dbReference type="InterPro" id="IPR011102">
    <property type="entry name" value="Sig_transdc_His_kinase_HWE"/>
</dbReference>
<dbReference type="GO" id="GO:0004673">
    <property type="term" value="F:protein histidine kinase activity"/>
    <property type="evidence" value="ECO:0007669"/>
    <property type="project" value="UniProtKB-EC"/>
</dbReference>
<evidence type="ECO:0000256" key="8">
    <source>
        <dbReference type="ARBA" id="ARBA00022777"/>
    </source>
</evidence>
<dbReference type="OrthoDB" id="9760752at2"/>
<keyword evidence="5" id="KW-0808">Transferase</keyword>